<dbReference type="EMBL" id="NBEY01000090">
    <property type="protein sequence ID" value="OQR24190.1"/>
    <property type="molecule type" value="Genomic_DNA"/>
</dbReference>
<dbReference type="RefSeq" id="WP_003706943.1">
    <property type="nucleotide sequence ID" value="NZ_CP047413.1"/>
</dbReference>
<reference evidence="4" key="3">
    <citation type="journal article" date="2018" name="BMC Genomics">
        <title>Whole genome sequencing and function prediction of 133 gut anaerobes isolated from chicken caecum in pure cultures.</title>
        <authorList>
            <person name="Medvecky M."/>
            <person name="Cejkova D."/>
            <person name="Polansky O."/>
            <person name="Karasova D."/>
            <person name="Kubasova T."/>
            <person name="Cizek A."/>
            <person name="Rychlik I."/>
        </authorList>
    </citation>
    <scope>NUCLEOTIDE SEQUENCE</scope>
    <source>
        <strain evidence="4">An84</strain>
    </source>
</reference>
<dbReference type="EMBL" id="VSUB01000006">
    <property type="protein sequence ID" value="MYY64987.1"/>
    <property type="molecule type" value="Genomic_DNA"/>
</dbReference>
<evidence type="ECO:0000313" key="4">
    <source>
        <dbReference type="EMBL" id="OUN18110.1"/>
    </source>
</evidence>
<evidence type="ECO:0000313" key="3">
    <source>
        <dbReference type="EMBL" id="OQR24190.1"/>
    </source>
</evidence>
<evidence type="ECO:0000259" key="1">
    <source>
        <dbReference type="Pfam" id="PF20465"/>
    </source>
</evidence>
<gene>
    <name evidence="4" type="ORF">B5G36_07415</name>
    <name evidence="3" type="ORF">B6U37_10270</name>
    <name evidence="2" type="ORF">FYL25_06040</name>
</gene>
<keyword evidence="3" id="KW-0255">Endonuclease</keyword>
<organism evidence="3 5">
    <name type="scientific">Ligilactobacillus salivarius</name>
    <dbReference type="NCBI Taxonomy" id="1624"/>
    <lineage>
        <taxon>Bacteria</taxon>
        <taxon>Bacillati</taxon>
        <taxon>Bacillota</taxon>
        <taxon>Bacilli</taxon>
        <taxon>Lactobacillales</taxon>
        <taxon>Lactobacillaceae</taxon>
        <taxon>Ligilactobacillus</taxon>
    </lineage>
</organism>
<dbReference type="InterPro" id="IPR046819">
    <property type="entry name" value="MmeI_hel"/>
</dbReference>
<reference evidence="6" key="2">
    <citation type="submission" date="2017-04" db="EMBL/GenBank/DDBJ databases">
        <title>Function of individual gut microbiota members based on whole genome sequencing of pure cultures obtained from chicken caecum.</title>
        <authorList>
            <person name="Medvecky M."/>
            <person name="Cejkova D."/>
            <person name="Polansky O."/>
            <person name="Karasova D."/>
            <person name="Kubasova T."/>
            <person name="Cizek A."/>
            <person name="Rychlik I."/>
        </authorList>
    </citation>
    <scope>NUCLEOTIDE SEQUENCE [LARGE SCALE GENOMIC DNA]</scope>
    <source>
        <strain evidence="6">An84</strain>
    </source>
</reference>
<accession>A0A1V9T5B6</accession>
<comment type="caution">
    <text evidence="3">The sequence shown here is derived from an EMBL/GenBank/DDBJ whole genome shotgun (WGS) entry which is preliminary data.</text>
</comment>
<name>A0A1V9T5B6_9LACO</name>
<evidence type="ECO:0000313" key="5">
    <source>
        <dbReference type="Proteomes" id="UP000192353"/>
    </source>
</evidence>
<reference evidence="2 7" key="4">
    <citation type="journal article" date="2020" name="Food Funct.">
        <title>Screening of Lactobacillus salivarius strains from the feces of Chinese populations and the evaluation of their effects against intestinal inflammation in mice.</title>
        <authorList>
            <person name="Zhai Q."/>
            <person name="Shen X."/>
            <person name="Cen S."/>
            <person name="Zhang C."/>
            <person name="Tian F."/>
            <person name="Zhao J."/>
            <person name="Zhang H."/>
            <person name="Xue Y."/>
            <person name="Chen W."/>
        </authorList>
    </citation>
    <scope>NUCLEOTIDE SEQUENCE [LARGE SCALE GENOMIC DNA]</scope>
    <source>
        <strain evidence="2 7">FYNDL5_1.scaf</strain>
    </source>
</reference>
<dbReference type="Proteomes" id="UP000196255">
    <property type="component" value="Unassembled WGS sequence"/>
</dbReference>
<dbReference type="AlphaFoldDB" id="A0A1V9T5B6"/>
<keyword evidence="3" id="KW-0540">Nuclease</keyword>
<dbReference type="Proteomes" id="UP000471678">
    <property type="component" value="Unassembled WGS sequence"/>
</dbReference>
<evidence type="ECO:0000313" key="7">
    <source>
        <dbReference type="Proteomes" id="UP000471678"/>
    </source>
</evidence>
<dbReference type="EMBL" id="NFHF01000016">
    <property type="protein sequence ID" value="OUN18110.1"/>
    <property type="molecule type" value="Genomic_DNA"/>
</dbReference>
<feature type="domain" description="MmeI-like helicase spacer" evidence="1">
    <location>
        <begin position="2"/>
        <end position="57"/>
    </location>
</feature>
<keyword evidence="3" id="KW-0378">Hydrolase</keyword>
<reference evidence="3 5" key="1">
    <citation type="submission" date="2017-03" db="EMBL/GenBank/DDBJ databases">
        <title>Phylogenomics and comparative genomics of Lactobacillus salivarius, a mammalian gut commensal.</title>
        <authorList>
            <person name="Harris H.M."/>
        </authorList>
    </citation>
    <scope>NUCLEOTIDE SEQUENCE [LARGE SCALE GENOMIC DNA]</scope>
    <source>
        <strain evidence="3 5">AH4231</strain>
    </source>
</reference>
<dbReference type="Proteomes" id="UP000192353">
    <property type="component" value="Unassembled WGS sequence"/>
</dbReference>
<evidence type="ECO:0000313" key="2">
    <source>
        <dbReference type="EMBL" id="MYY64987.1"/>
    </source>
</evidence>
<proteinExistence type="predicted"/>
<protein>
    <submittedName>
        <fullName evidence="3">Restriction endonuclease subunit M</fullName>
    </submittedName>
</protein>
<sequence>MFEKDIFTNTIKSMTKEDGSDLNCRIQELFEFLDTKIRPEDTPAWLRKFPYVNGQLFTEQHTNVVF</sequence>
<dbReference type="Pfam" id="PF20465">
    <property type="entry name" value="MmeI_hel"/>
    <property type="match status" value="1"/>
</dbReference>
<dbReference type="GO" id="GO:0004519">
    <property type="term" value="F:endonuclease activity"/>
    <property type="evidence" value="ECO:0007669"/>
    <property type="project" value="UniProtKB-KW"/>
</dbReference>
<evidence type="ECO:0000313" key="6">
    <source>
        <dbReference type="Proteomes" id="UP000196255"/>
    </source>
</evidence>